<evidence type="ECO:0008006" key="3">
    <source>
        <dbReference type="Google" id="ProtNLM"/>
    </source>
</evidence>
<proteinExistence type="predicted"/>
<evidence type="ECO:0000313" key="1">
    <source>
        <dbReference type="EMBL" id="VDN42567.1"/>
    </source>
</evidence>
<protein>
    <recommendedName>
        <fullName evidence="3">Hexosyltransferase</fullName>
    </recommendedName>
</protein>
<name>A0A3P7PC45_DIBLA</name>
<dbReference type="Proteomes" id="UP000281553">
    <property type="component" value="Unassembled WGS sequence"/>
</dbReference>
<reference evidence="1 2" key="1">
    <citation type="submission" date="2018-11" db="EMBL/GenBank/DDBJ databases">
        <authorList>
            <consortium name="Pathogen Informatics"/>
        </authorList>
    </citation>
    <scope>NUCLEOTIDE SEQUENCE [LARGE SCALE GENOMIC DNA]</scope>
</reference>
<keyword evidence="2" id="KW-1185">Reference proteome</keyword>
<accession>A0A3P7PC45</accession>
<evidence type="ECO:0000313" key="2">
    <source>
        <dbReference type="Proteomes" id="UP000281553"/>
    </source>
</evidence>
<dbReference type="EMBL" id="UYRU01105031">
    <property type="protein sequence ID" value="VDN42567.1"/>
    <property type="molecule type" value="Genomic_DNA"/>
</dbReference>
<organism evidence="1 2">
    <name type="scientific">Dibothriocephalus latus</name>
    <name type="common">Fish tapeworm</name>
    <name type="synonym">Diphyllobothrium latum</name>
    <dbReference type="NCBI Taxonomy" id="60516"/>
    <lineage>
        <taxon>Eukaryota</taxon>
        <taxon>Metazoa</taxon>
        <taxon>Spiralia</taxon>
        <taxon>Lophotrochozoa</taxon>
        <taxon>Platyhelminthes</taxon>
        <taxon>Cestoda</taxon>
        <taxon>Eucestoda</taxon>
        <taxon>Diphyllobothriidea</taxon>
        <taxon>Diphyllobothriidae</taxon>
        <taxon>Dibothriocephalus</taxon>
    </lineage>
</organism>
<dbReference type="OrthoDB" id="2139606at2759"/>
<dbReference type="AlphaFoldDB" id="A0A3P7PC45"/>
<sequence length="51" mass="5882">MQLIRLMALEADHVAYLRFDDVFVGFLALKLNVQPENEEGIILSTRNCRFA</sequence>
<gene>
    <name evidence="1" type="ORF">DILT_LOCUS18860</name>
</gene>